<dbReference type="EMBL" id="JABWUV010000015">
    <property type="protein sequence ID" value="KAF6303971.1"/>
    <property type="molecule type" value="Genomic_DNA"/>
</dbReference>
<dbReference type="AlphaFoldDB" id="A0A7J7TTR0"/>
<gene>
    <name evidence="1" type="ORF">mMyoMyo1_008954</name>
</gene>
<proteinExistence type="predicted"/>
<dbReference type="Proteomes" id="UP000527355">
    <property type="component" value="Unassembled WGS sequence"/>
</dbReference>
<keyword evidence="2" id="KW-1185">Reference proteome</keyword>
<protein>
    <submittedName>
        <fullName evidence="1">Uncharacterized protein</fullName>
    </submittedName>
</protein>
<reference evidence="1 2" key="1">
    <citation type="journal article" date="2020" name="Nature">
        <title>Six reference-quality genomes reveal evolution of bat adaptations.</title>
        <authorList>
            <person name="Jebb D."/>
            <person name="Huang Z."/>
            <person name="Pippel M."/>
            <person name="Hughes G.M."/>
            <person name="Lavrichenko K."/>
            <person name="Devanna P."/>
            <person name="Winkler S."/>
            <person name="Jermiin L.S."/>
            <person name="Skirmuntt E.C."/>
            <person name="Katzourakis A."/>
            <person name="Burkitt-Gray L."/>
            <person name="Ray D.A."/>
            <person name="Sullivan K.A.M."/>
            <person name="Roscito J.G."/>
            <person name="Kirilenko B.M."/>
            <person name="Davalos L.M."/>
            <person name="Corthals A.P."/>
            <person name="Power M.L."/>
            <person name="Jones G."/>
            <person name="Ransome R.D."/>
            <person name="Dechmann D.K.N."/>
            <person name="Locatelli A.G."/>
            <person name="Puechmaille S.J."/>
            <person name="Fedrigo O."/>
            <person name="Jarvis E.D."/>
            <person name="Hiller M."/>
            <person name="Vernes S.C."/>
            <person name="Myers E.W."/>
            <person name="Teeling E.C."/>
        </authorList>
    </citation>
    <scope>NUCLEOTIDE SEQUENCE [LARGE SCALE GENOMIC DNA]</scope>
    <source>
        <strain evidence="1">MMyoMyo1</strain>
        <tissue evidence="1">Flight muscle</tissue>
    </source>
</reference>
<organism evidence="1 2">
    <name type="scientific">Myotis myotis</name>
    <name type="common">Greater mouse-eared bat</name>
    <name type="synonym">Vespertilio myotis</name>
    <dbReference type="NCBI Taxonomy" id="51298"/>
    <lineage>
        <taxon>Eukaryota</taxon>
        <taxon>Metazoa</taxon>
        <taxon>Chordata</taxon>
        <taxon>Craniata</taxon>
        <taxon>Vertebrata</taxon>
        <taxon>Euteleostomi</taxon>
        <taxon>Mammalia</taxon>
        <taxon>Eutheria</taxon>
        <taxon>Laurasiatheria</taxon>
        <taxon>Chiroptera</taxon>
        <taxon>Yangochiroptera</taxon>
        <taxon>Vespertilionidae</taxon>
        <taxon>Myotis</taxon>
    </lineage>
</organism>
<evidence type="ECO:0000313" key="2">
    <source>
        <dbReference type="Proteomes" id="UP000527355"/>
    </source>
</evidence>
<accession>A0A7J7TTR0</accession>
<sequence>MLPRGKSKPGTFSKPFRLLRLSMGVSIWAEEALFSPESNLPVLGPPLFLLLRLQEPSMGAHICVLGLPPLPSFPGLASSASEPPPCPLLRKSSRDRFGLVDGASACGLRGPGFDSGQGHVPGLRAYPQWEMCRRQLIDVSLSSMFLALCLSPFLSVESQ</sequence>
<name>A0A7J7TTR0_MYOMY</name>
<evidence type="ECO:0000313" key="1">
    <source>
        <dbReference type="EMBL" id="KAF6303971.1"/>
    </source>
</evidence>
<comment type="caution">
    <text evidence="1">The sequence shown here is derived from an EMBL/GenBank/DDBJ whole genome shotgun (WGS) entry which is preliminary data.</text>
</comment>